<sequence>MPDEHLLAATFATLRPYAMFQAASAAVTRGMPVPIVFDYTRTVYVSCALEQPRGQSNTNAQIQLLFSVPVLGRLQRANLVLTTTALRKLEHVDAARNALEMHTAHKMLFAQFAECDDNVRDLLVFMQCPNSVYTGTTNWCTLRNGWDRHDSSALVLTCLDTVHQATADANAESQATQRVTTTKTFNNDGILLVEPSAAHPITEVDEQCGEWQSIPLRRTMRKFQQPPLPNAQQMMEHAAQRMDRMHLGRLPYYQLKTTVALHREACGETDTIETSGDIGRFREDTTQLMRHVLRLEGLCFGTLVFKRRVYTLYDGSRVRLAPGAAHQRYADVMVRLEMYVTKANSVRGTLTPTTHNLHVASATLPFHEIF</sequence>
<protein>
    <submittedName>
        <fullName evidence="1">Uncharacterized protein</fullName>
    </submittedName>
</protein>
<gene>
    <name evidence="1" type="ORF">FN846DRAFT_1013819</name>
</gene>
<dbReference type="InParanoid" id="A0A5J5FAY8"/>
<dbReference type="Proteomes" id="UP000326924">
    <property type="component" value="Unassembled WGS sequence"/>
</dbReference>
<evidence type="ECO:0000313" key="1">
    <source>
        <dbReference type="EMBL" id="KAA8914054.1"/>
    </source>
</evidence>
<proteinExistence type="predicted"/>
<reference evidence="1 2" key="1">
    <citation type="submission" date="2019-09" db="EMBL/GenBank/DDBJ databases">
        <title>Draft genome of the ectomycorrhizal ascomycete Sphaerosporella brunnea.</title>
        <authorList>
            <consortium name="DOE Joint Genome Institute"/>
            <person name="Benucci G.M."/>
            <person name="Marozzi G."/>
            <person name="Antonielli L."/>
            <person name="Sanchez S."/>
            <person name="Marco P."/>
            <person name="Wang X."/>
            <person name="Falini L.B."/>
            <person name="Barry K."/>
            <person name="Haridas S."/>
            <person name="Lipzen A."/>
            <person name="Labutti K."/>
            <person name="Grigoriev I.V."/>
            <person name="Murat C."/>
            <person name="Martin F."/>
            <person name="Albertini E."/>
            <person name="Donnini D."/>
            <person name="Bonito G."/>
        </authorList>
    </citation>
    <scope>NUCLEOTIDE SEQUENCE [LARGE SCALE GENOMIC DNA]</scope>
    <source>
        <strain evidence="1 2">Sb_GMNB300</strain>
    </source>
</reference>
<name>A0A5J5FAY8_9PEZI</name>
<evidence type="ECO:0000313" key="2">
    <source>
        <dbReference type="Proteomes" id="UP000326924"/>
    </source>
</evidence>
<comment type="caution">
    <text evidence="1">The sequence shown here is derived from an EMBL/GenBank/DDBJ whole genome shotgun (WGS) entry which is preliminary data.</text>
</comment>
<keyword evidence="2" id="KW-1185">Reference proteome</keyword>
<dbReference type="EMBL" id="VXIS01000009">
    <property type="protein sequence ID" value="KAA8914054.1"/>
    <property type="molecule type" value="Genomic_DNA"/>
</dbReference>
<organism evidence="1 2">
    <name type="scientific">Sphaerosporella brunnea</name>
    <dbReference type="NCBI Taxonomy" id="1250544"/>
    <lineage>
        <taxon>Eukaryota</taxon>
        <taxon>Fungi</taxon>
        <taxon>Dikarya</taxon>
        <taxon>Ascomycota</taxon>
        <taxon>Pezizomycotina</taxon>
        <taxon>Pezizomycetes</taxon>
        <taxon>Pezizales</taxon>
        <taxon>Pyronemataceae</taxon>
        <taxon>Sphaerosporella</taxon>
    </lineage>
</organism>
<accession>A0A5J5FAY8</accession>
<dbReference type="AlphaFoldDB" id="A0A5J5FAY8"/>